<dbReference type="Pfam" id="PF00232">
    <property type="entry name" value="Glyco_hydro_1"/>
    <property type="match status" value="1"/>
</dbReference>
<dbReference type="AlphaFoldDB" id="A0A8J5C2J5"/>
<proteinExistence type="inferred from homology"/>
<dbReference type="GO" id="GO:0008422">
    <property type="term" value="F:beta-glucosidase activity"/>
    <property type="evidence" value="ECO:0007669"/>
    <property type="project" value="UniProtKB-ARBA"/>
</dbReference>
<dbReference type="InterPro" id="IPR017853">
    <property type="entry name" value="GH"/>
</dbReference>
<evidence type="ECO:0000313" key="3">
    <source>
        <dbReference type="Proteomes" id="UP000734854"/>
    </source>
</evidence>
<protein>
    <submittedName>
        <fullName evidence="2">Uncharacterized protein</fullName>
    </submittedName>
</protein>
<evidence type="ECO:0000256" key="1">
    <source>
        <dbReference type="ARBA" id="ARBA00010838"/>
    </source>
</evidence>
<dbReference type="EMBL" id="JACMSC010000021">
    <property type="protein sequence ID" value="KAG6470945.1"/>
    <property type="molecule type" value="Genomic_DNA"/>
</dbReference>
<dbReference type="GO" id="GO:0005975">
    <property type="term" value="P:carbohydrate metabolic process"/>
    <property type="evidence" value="ECO:0007669"/>
    <property type="project" value="InterPro"/>
</dbReference>
<reference evidence="2 3" key="1">
    <citation type="submission" date="2020-08" db="EMBL/GenBank/DDBJ databases">
        <title>Plant Genome Project.</title>
        <authorList>
            <person name="Zhang R.-G."/>
        </authorList>
    </citation>
    <scope>NUCLEOTIDE SEQUENCE [LARGE SCALE GENOMIC DNA]</scope>
    <source>
        <tissue evidence="2">Rhizome</tissue>
    </source>
</reference>
<dbReference type="Gene3D" id="3.20.20.80">
    <property type="entry name" value="Glycosidases"/>
    <property type="match status" value="1"/>
</dbReference>
<comment type="caution">
    <text evidence="2">The sequence shown here is derived from an EMBL/GenBank/DDBJ whole genome shotgun (WGS) entry which is preliminary data.</text>
</comment>
<keyword evidence="3" id="KW-1185">Reference proteome</keyword>
<name>A0A8J5C2J5_ZINOF</name>
<sequence length="135" mass="15626">MPLVRGFIVQSHPQSWTNALFLGDRWDVMNNNIAECWNNWVKLARYLPIVAMVDHIPMQIMNIMHRRHESMLAMITELSPSKEKAIARVEGAAAEGGRTPCIWDTFAHEGRIEDRRTGDIATDQYHKYKEALKKH</sequence>
<dbReference type="Proteomes" id="UP000734854">
    <property type="component" value="Unassembled WGS sequence"/>
</dbReference>
<comment type="similarity">
    <text evidence="1">Belongs to the glycosyl hydrolase 1 family.</text>
</comment>
<accession>A0A8J5C2J5</accession>
<gene>
    <name evidence="2" type="ORF">ZIOFF_072033</name>
</gene>
<organism evidence="2 3">
    <name type="scientific">Zingiber officinale</name>
    <name type="common">Ginger</name>
    <name type="synonym">Amomum zingiber</name>
    <dbReference type="NCBI Taxonomy" id="94328"/>
    <lineage>
        <taxon>Eukaryota</taxon>
        <taxon>Viridiplantae</taxon>
        <taxon>Streptophyta</taxon>
        <taxon>Embryophyta</taxon>
        <taxon>Tracheophyta</taxon>
        <taxon>Spermatophyta</taxon>
        <taxon>Magnoliopsida</taxon>
        <taxon>Liliopsida</taxon>
        <taxon>Zingiberales</taxon>
        <taxon>Zingiberaceae</taxon>
        <taxon>Zingiber</taxon>
    </lineage>
</organism>
<dbReference type="SUPFAM" id="SSF51445">
    <property type="entry name" value="(Trans)glycosidases"/>
    <property type="match status" value="1"/>
</dbReference>
<evidence type="ECO:0000313" key="2">
    <source>
        <dbReference type="EMBL" id="KAG6470945.1"/>
    </source>
</evidence>
<dbReference type="InterPro" id="IPR001360">
    <property type="entry name" value="Glyco_hydro_1"/>
</dbReference>